<dbReference type="Gene3D" id="3.60.21.10">
    <property type="match status" value="1"/>
</dbReference>
<dbReference type="RefSeq" id="WP_093265333.1">
    <property type="nucleotide sequence ID" value="NZ_FNOK01000010.1"/>
</dbReference>
<keyword evidence="4" id="KW-1185">Reference proteome</keyword>
<dbReference type="Gene3D" id="2.60.120.200">
    <property type="match status" value="1"/>
</dbReference>
<feature type="chain" id="PRO_5038620088" evidence="1">
    <location>
        <begin position="29"/>
        <end position="598"/>
    </location>
</feature>
<dbReference type="PANTHER" id="PTHR43143:SF5">
    <property type="entry name" value="SECRETED PROTEIN"/>
    <property type="match status" value="1"/>
</dbReference>
<feature type="domain" description="Calcineurin-like phosphoesterase" evidence="2">
    <location>
        <begin position="46"/>
        <end position="246"/>
    </location>
</feature>
<gene>
    <name evidence="3" type="ORF">SAMN05216215_101050</name>
</gene>
<evidence type="ECO:0000313" key="3">
    <source>
        <dbReference type="EMBL" id="SDX36425.1"/>
    </source>
</evidence>
<sequence>MMNANRRTFLLGTGVLGAGLASSGLVGASGTASQAGRIDPENPRFTVAVMPDTQYLFDADRGDSTPLDASLRYVLKTDENIVFLAHLGDLTEHGQPGELAQIGRSFEDLDRHRFPYSVLAGNHDIDSSTDDQRGPTPFLSTFGPKRAALSPAYRGSSKDGYNSYHIFRGGGRQWLLLALDWRPSASGIAWANSVINQHPDLPVILTIHEMVYAEADGQAQLSEFGQRVWRDLVADNDQIFLTLNGHFWPPGRTVLRNKAGNDVHLHITNYQDRYYGGSAMIRLYRFDLARGVIDVHTVSPWLLAKAPDLNELERQEIERTGDVDYFSVPIDFEQRFAGFAPVPVPPPRPARDMLLPGTIAYWRFDNAAAGTKVESVRDLSGQGNDLKLMTLGGGSLTYSTDFDRRQPSHASLQFTGSKNPPRGSYLQTVDSAPLNRMDFASGYTIEAFVKLPPDFKDGNHAWCGVFSRLGTGADAGKTGDDPSEPAVTLSLSDGAGFQWATFPLNTNSISTNWSHELQLDKWWHVAVVNDGTHTTMYVDGCPVVRNPRTSAAGLANPGTSWLLGGYAYDRTVEQGFHGWIGDVRVVARPLPVSDFMLG</sequence>
<dbReference type="InterPro" id="IPR051918">
    <property type="entry name" value="STPP_CPPED1"/>
</dbReference>
<evidence type="ECO:0000256" key="1">
    <source>
        <dbReference type="SAM" id="SignalP"/>
    </source>
</evidence>
<evidence type="ECO:0000313" key="4">
    <source>
        <dbReference type="Proteomes" id="UP000199529"/>
    </source>
</evidence>
<dbReference type="Proteomes" id="UP000199529">
    <property type="component" value="Unassembled WGS sequence"/>
</dbReference>
<dbReference type="Pfam" id="PF13385">
    <property type="entry name" value="Laminin_G_3"/>
    <property type="match status" value="1"/>
</dbReference>
<proteinExistence type="predicted"/>
<dbReference type="AlphaFoldDB" id="A0A1H3B3Q7"/>
<organism evidence="3 4">
    <name type="scientific">Saccharopolyspora shandongensis</name>
    <dbReference type="NCBI Taxonomy" id="418495"/>
    <lineage>
        <taxon>Bacteria</taxon>
        <taxon>Bacillati</taxon>
        <taxon>Actinomycetota</taxon>
        <taxon>Actinomycetes</taxon>
        <taxon>Pseudonocardiales</taxon>
        <taxon>Pseudonocardiaceae</taxon>
        <taxon>Saccharopolyspora</taxon>
    </lineage>
</organism>
<dbReference type="InterPro" id="IPR006311">
    <property type="entry name" value="TAT_signal"/>
</dbReference>
<dbReference type="PANTHER" id="PTHR43143">
    <property type="entry name" value="METALLOPHOSPHOESTERASE, CALCINEURIN SUPERFAMILY"/>
    <property type="match status" value="1"/>
</dbReference>
<protein>
    <submittedName>
        <fullName evidence="3">Calcineurin-like phosphoesterase</fullName>
    </submittedName>
</protein>
<dbReference type="SUPFAM" id="SSF49899">
    <property type="entry name" value="Concanavalin A-like lectins/glucanases"/>
    <property type="match status" value="1"/>
</dbReference>
<dbReference type="EMBL" id="FNOK01000010">
    <property type="protein sequence ID" value="SDX36425.1"/>
    <property type="molecule type" value="Genomic_DNA"/>
</dbReference>
<dbReference type="Pfam" id="PF00149">
    <property type="entry name" value="Metallophos"/>
    <property type="match status" value="1"/>
</dbReference>
<reference evidence="4" key="1">
    <citation type="submission" date="2016-10" db="EMBL/GenBank/DDBJ databases">
        <authorList>
            <person name="Varghese N."/>
            <person name="Submissions S."/>
        </authorList>
    </citation>
    <scope>NUCLEOTIDE SEQUENCE [LARGE SCALE GENOMIC DNA]</scope>
    <source>
        <strain evidence="4">CGMCC 4.3530</strain>
    </source>
</reference>
<keyword evidence="1" id="KW-0732">Signal</keyword>
<dbReference type="PROSITE" id="PS51318">
    <property type="entry name" value="TAT"/>
    <property type="match status" value="1"/>
</dbReference>
<dbReference type="InterPro" id="IPR029052">
    <property type="entry name" value="Metallo-depent_PP-like"/>
</dbReference>
<dbReference type="InterPro" id="IPR013320">
    <property type="entry name" value="ConA-like_dom_sf"/>
</dbReference>
<accession>A0A1H3B3Q7</accession>
<dbReference type="InterPro" id="IPR004843">
    <property type="entry name" value="Calcineurin-like_PHP"/>
</dbReference>
<dbReference type="GO" id="GO:0016787">
    <property type="term" value="F:hydrolase activity"/>
    <property type="evidence" value="ECO:0007669"/>
    <property type="project" value="InterPro"/>
</dbReference>
<dbReference type="SUPFAM" id="SSF56300">
    <property type="entry name" value="Metallo-dependent phosphatases"/>
    <property type="match status" value="1"/>
</dbReference>
<dbReference type="OrthoDB" id="9772095at2"/>
<dbReference type="STRING" id="418495.SAMN05216215_101050"/>
<name>A0A1H3B3Q7_9PSEU</name>
<feature type="signal peptide" evidence="1">
    <location>
        <begin position="1"/>
        <end position="28"/>
    </location>
</feature>
<evidence type="ECO:0000259" key="2">
    <source>
        <dbReference type="Pfam" id="PF00149"/>
    </source>
</evidence>